<gene>
    <name evidence="2" type="ORF">DPMN_009883</name>
</gene>
<comment type="caution">
    <text evidence="2">The sequence shown here is derived from an EMBL/GenBank/DDBJ whole genome shotgun (WGS) entry which is preliminary data.</text>
</comment>
<dbReference type="AlphaFoldDB" id="A0A9D4S0G1"/>
<sequence length="50" mass="5823">MEIDRRLMSQQKEYEQKIQVLMHQLMENGNHNNSNGAALLNGFDPALEHK</sequence>
<reference evidence="2" key="1">
    <citation type="journal article" date="2019" name="bioRxiv">
        <title>The Genome of the Zebra Mussel, Dreissena polymorpha: A Resource for Invasive Species Research.</title>
        <authorList>
            <person name="McCartney M.A."/>
            <person name="Auch B."/>
            <person name="Kono T."/>
            <person name="Mallez S."/>
            <person name="Zhang Y."/>
            <person name="Obille A."/>
            <person name="Becker A."/>
            <person name="Abrahante J.E."/>
            <person name="Garbe J."/>
            <person name="Badalamenti J.P."/>
            <person name="Herman A."/>
            <person name="Mangelson H."/>
            <person name="Liachko I."/>
            <person name="Sullivan S."/>
            <person name="Sone E.D."/>
            <person name="Koren S."/>
            <person name="Silverstein K.A.T."/>
            <person name="Beckman K.B."/>
            <person name="Gohl D.M."/>
        </authorList>
    </citation>
    <scope>NUCLEOTIDE SEQUENCE</scope>
    <source>
        <strain evidence="2">Duluth1</strain>
        <tissue evidence="2">Whole animal</tissue>
    </source>
</reference>
<keyword evidence="3" id="KW-1185">Reference proteome</keyword>
<feature type="region of interest" description="Disordered" evidence="1">
    <location>
        <begin position="29"/>
        <end position="50"/>
    </location>
</feature>
<proteinExistence type="predicted"/>
<name>A0A9D4S0G1_DREPO</name>
<reference evidence="2" key="2">
    <citation type="submission" date="2020-11" db="EMBL/GenBank/DDBJ databases">
        <authorList>
            <person name="McCartney M.A."/>
            <person name="Auch B."/>
            <person name="Kono T."/>
            <person name="Mallez S."/>
            <person name="Becker A."/>
            <person name="Gohl D.M."/>
            <person name="Silverstein K.A.T."/>
            <person name="Koren S."/>
            <person name="Bechman K.B."/>
            <person name="Herman A."/>
            <person name="Abrahante J.E."/>
            <person name="Garbe J."/>
        </authorList>
    </citation>
    <scope>NUCLEOTIDE SEQUENCE</scope>
    <source>
        <strain evidence="2">Duluth1</strain>
        <tissue evidence="2">Whole animal</tissue>
    </source>
</reference>
<dbReference type="EMBL" id="JAIWYP010000001">
    <property type="protein sequence ID" value="KAH3885885.1"/>
    <property type="molecule type" value="Genomic_DNA"/>
</dbReference>
<organism evidence="2 3">
    <name type="scientific">Dreissena polymorpha</name>
    <name type="common">Zebra mussel</name>
    <name type="synonym">Mytilus polymorpha</name>
    <dbReference type="NCBI Taxonomy" id="45954"/>
    <lineage>
        <taxon>Eukaryota</taxon>
        <taxon>Metazoa</taxon>
        <taxon>Spiralia</taxon>
        <taxon>Lophotrochozoa</taxon>
        <taxon>Mollusca</taxon>
        <taxon>Bivalvia</taxon>
        <taxon>Autobranchia</taxon>
        <taxon>Heteroconchia</taxon>
        <taxon>Euheterodonta</taxon>
        <taxon>Imparidentia</taxon>
        <taxon>Neoheterodontei</taxon>
        <taxon>Myida</taxon>
        <taxon>Dreissenoidea</taxon>
        <taxon>Dreissenidae</taxon>
        <taxon>Dreissena</taxon>
    </lineage>
</organism>
<evidence type="ECO:0000313" key="2">
    <source>
        <dbReference type="EMBL" id="KAH3885885.1"/>
    </source>
</evidence>
<protein>
    <submittedName>
        <fullName evidence="2">Uncharacterized protein</fullName>
    </submittedName>
</protein>
<evidence type="ECO:0000313" key="3">
    <source>
        <dbReference type="Proteomes" id="UP000828390"/>
    </source>
</evidence>
<dbReference type="Proteomes" id="UP000828390">
    <property type="component" value="Unassembled WGS sequence"/>
</dbReference>
<evidence type="ECO:0000256" key="1">
    <source>
        <dbReference type="SAM" id="MobiDB-lite"/>
    </source>
</evidence>
<accession>A0A9D4S0G1</accession>